<dbReference type="InterPro" id="IPR008878">
    <property type="entry name" value="Transposase_IS66_Orf2"/>
</dbReference>
<organism evidence="1 2">
    <name type="scientific">Faecalimonas umbilicata</name>
    <dbReference type="NCBI Taxonomy" id="1912855"/>
    <lineage>
        <taxon>Bacteria</taxon>
        <taxon>Bacillati</taxon>
        <taxon>Bacillota</taxon>
        <taxon>Clostridia</taxon>
        <taxon>Lachnospirales</taxon>
        <taxon>Lachnospiraceae</taxon>
        <taxon>Faecalimonas</taxon>
    </lineage>
</organism>
<reference evidence="1 2" key="1">
    <citation type="journal article" date="2018" name="Int. J. Syst. Evol. Microbiol.">
        <title>Draft Genome Sequence of Faecalimonas umbilicata JCM 30896T, an Acetate-Producing Bacterium Isolated from Human Feces.</title>
        <authorList>
            <person name="Sakamoto M."/>
            <person name="Ikeyama N."/>
            <person name="Yuki M."/>
            <person name="Ohkuma M."/>
        </authorList>
    </citation>
    <scope>NUCLEOTIDE SEQUENCE [LARGE SCALE GENOMIC DNA]</scope>
    <source>
        <strain evidence="1 2">EGH7</strain>
    </source>
</reference>
<name>A0ABQ0QZR6_9FIRM</name>
<dbReference type="EMBL" id="BHEO01000008">
    <property type="protein sequence ID" value="GBU05946.1"/>
    <property type="molecule type" value="Genomic_DNA"/>
</dbReference>
<comment type="caution">
    <text evidence="1">The sequence shown here is derived from an EMBL/GenBank/DDBJ whole genome shotgun (WGS) entry which is preliminary data.</text>
</comment>
<evidence type="ECO:0000313" key="2">
    <source>
        <dbReference type="Proteomes" id="UP000702954"/>
    </source>
</evidence>
<gene>
    <name evidence="1" type="ORF">FAEUMB_24870</name>
</gene>
<keyword evidence="2" id="KW-1185">Reference proteome</keyword>
<proteinExistence type="predicted"/>
<sequence length="60" mass="6623">MLNDATRFKNIFIATGYTDFLLGLDSLTAIIESKLGRNSIEPDALYMFCGGQTDCIKCLV</sequence>
<accession>A0ABQ0QZR6</accession>
<evidence type="ECO:0000313" key="1">
    <source>
        <dbReference type="EMBL" id="GBU05946.1"/>
    </source>
</evidence>
<dbReference type="Proteomes" id="UP000702954">
    <property type="component" value="Unassembled WGS sequence"/>
</dbReference>
<protein>
    <recommendedName>
        <fullName evidence="3">Transposase</fullName>
    </recommendedName>
</protein>
<evidence type="ECO:0008006" key="3">
    <source>
        <dbReference type="Google" id="ProtNLM"/>
    </source>
</evidence>
<dbReference type="Pfam" id="PF05717">
    <property type="entry name" value="TnpB_IS66"/>
    <property type="match status" value="1"/>
</dbReference>
<dbReference type="RefSeq" id="WP_116442110.1">
    <property type="nucleotide sequence ID" value="NZ_BHEO01000008.1"/>
</dbReference>